<evidence type="ECO:0000313" key="1">
    <source>
        <dbReference type="EMBL" id="QPS79177.1"/>
    </source>
</evidence>
<dbReference type="EMBL" id="FNPE01000001">
    <property type="protein sequence ID" value="SDX82200.1"/>
    <property type="molecule type" value="Genomic_DNA"/>
</dbReference>
<dbReference type="GeneID" id="94695177"/>
<evidence type="ECO:0000313" key="3">
    <source>
        <dbReference type="Proteomes" id="UP000183417"/>
    </source>
</evidence>
<gene>
    <name evidence="1" type="ORF">I6G47_19365</name>
    <name evidence="2" type="ORF">SAMN05421547_101367</name>
</gene>
<dbReference type="Proteomes" id="UP000595064">
    <property type="component" value="Chromosome"/>
</dbReference>
<reference evidence="1 4" key="2">
    <citation type="submission" date="2020-12" db="EMBL/GenBank/DDBJ databases">
        <title>FDA dAtabase for Regulatory Grade micrObial Sequences (FDA-ARGOS): Supporting development and validation of Infectious Disease Dx tests.</title>
        <authorList>
            <person name="Sproer C."/>
            <person name="Gronow S."/>
            <person name="Severitt S."/>
            <person name="Schroder I."/>
            <person name="Tallon L."/>
            <person name="Sadzewicz L."/>
            <person name="Zhao X."/>
            <person name="Boylan J."/>
            <person name="Ott S."/>
            <person name="Bowen H."/>
            <person name="Vavikolanu K."/>
            <person name="Mehta A."/>
            <person name="Aluvathingal J."/>
            <person name="Nadendla S."/>
            <person name="Lowell S."/>
            <person name="Myers T."/>
            <person name="Yan Y."/>
            <person name="Sichtig H."/>
        </authorList>
    </citation>
    <scope>NUCLEOTIDE SEQUENCE [LARGE SCALE GENOMIC DNA]</scope>
    <source>
        <strain evidence="1 4">FDAARGOS_890</strain>
    </source>
</reference>
<dbReference type="Proteomes" id="UP000183417">
    <property type="component" value="Unassembled WGS sequence"/>
</dbReference>
<organism evidence="2 3">
    <name type="scientific">Delftia lacustris</name>
    <dbReference type="NCBI Taxonomy" id="558537"/>
    <lineage>
        <taxon>Bacteria</taxon>
        <taxon>Pseudomonadati</taxon>
        <taxon>Pseudomonadota</taxon>
        <taxon>Betaproteobacteria</taxon>
        <taxon>Burkholderiales</taxon>
        <taxon>Comamonadaceae</taxon>
        <taxon>Delftia</taxon>
    </lineage>
</organism>
<dbReference type="EMBL" id="CP065748">
    <property type="protein sequence ID" value="QPS79177.1"/>
    <property type="molecule type" value="Genomic_DNA"/>
</dbReference>
<evidence type="ECO:0000313" key="2">
    <source>
        <dbReference type="EMBL" id="SDX82200.1"/>
    </source>
</evidence>
<protein>
    <submittedName>
        <fullName evidence="2">Uncharacterized protein</fullName>
    </submittedName>
</protein>
<name>A0A1H3EUA5_9BURK</name>
<proteinExistence type="predicted"/>
<dbReference type="RefSeq" id="WP_016449180.1">
    <property type="nucleotide sequence ID" value="NZ_AP025556.1"/>
</dbReference>
<reference evidence="2 3" key="1">
    <citation type="submission" date="2016-10" db="EMBL/GenBank/DDBJ databases">
        <authorList>
            <person name="de Groot N.N."/>
        </authorList>
    </citation>
    <scope>NUCLEOTIDE SEQUENCE [LARGE SCALE GENOMIC DNA]</scope>
    <source>
        <strain evidence="2 3">LMG 24775</strain>
    </source>
</reference>
<keyword evidence="4" id="KW-1185">Reference proteome</keyword>
<dbReference type="KEGG" id="dla:I6G47_19365"/>
<dbReference type="AlphaFoldDB" id="A0A1H3EUA5"/>
<accession>A0A1H3EUA5</accession>
<sequence>MPANRFLPEEWECRLQEIDLEIARHAVICKIPLLQAGVVERVLADDASVCGGDHEAAFKTLRGLLYMHYTELLHISEVLSPDAAQEIAHRVRLRLGQRIGNQLGG</sequence>
<evidence type="ECO:0000313" key="4">
    <source>
        <dbReference type="Proteomes" id="UP000595064"/>
    </source>
</evidence>